<sequence length="139" mass="15556">MSKVSRDGGIDDDTYSIRKLEFVGKERVSDTFCIAMLTDVYLISVAPLIVVFLNFDLTTLQKSCSLQAEKYKVTNMPSTSPLQPIPLKAISAILGFSDRIPAGFFRKPKLMINADKLFHMTQATAIDHRIRRLGQSSEN</sequence>
<organism evidence="2">
    <name type="scientific">Albugo laibachii Nc14</name>
    <dbReference type="NCBI Taxonomy" id="890382"/>
    <lineage>
        <taxon>Eukaryota</taxon>
        <taxon>Sar</taxon>
        <taxon>Stramenopiles</taxon>
        <taxon>Oomycota</taxon>
        <taxon>Peronosporomycetes</taxon>
        <taxon>Albuginales</taxon>
        <taxon>Albuginaceae</taxon>
        <taxon>Albugo</taxon>
    </lineage>
</organism>
<keyword evidence="1" id="KW-0812">Transmembrane</keyword>
<gene>
    <name evidence="2" type="primary">AlNc14C535G12084</name>
    <name evidence="2" type="ORF">ALNC14_135870</name>
</gene>
<feature type="transmembrane region" description="Helical" evidence="1">
    <location>
        <begin position="32"/>
        <end position="55"/>
    </location>
</feature>
<proteinExistence type="predicted"/>
<reference evidence="2" key="1">
    <citation type="journal article" date="2011" name="PLoS Biol.">
        <title>Gene gain and loss during evolution of obligate parasitism in the white rust pathogen of Arabidopsis thaliana.</title>
        <authorList>
            <person name="Kemen E."/>
            <person name="Gardiner A."/>
            <person name="Schultz-Larsen T."/>
            <person name="Kemen A.C."/>
            <person name="Balmuth A.L."/>
            <person name="Robert-Seilaniantz A."/>
            <person name="Bailey K."/>
            <person name="Holub E."/>
            <person name="Studholme D.J."/>
            <person name="Maclean D."/>
            <person name="Jones J.D."/>
        </authorList>
    </citation>
    <scope>NUCLEOTIDE SEQUENCE</scope>
</reference>
<evidence type="ECO:0000256" key="1">
    <source>
        <dbReference type="SAM" id="Phobius"/>
    </source>
</evidence>
<name>F0X0Z7_9STRA</name>
<dbReference type="AlphaFoldDB" id="F0X0Z7"/>
<accession>F0X0Z7</accession>
<dbReference type="EMBL" id="FR824566">
    <property type="protein sequence ID" value="CCA27443.1"/>
    <property type="molecule type" value="Genomic_DNA"/>
</dbReference>
<keyword evidence="1" id="KW-0472">Membrane</keyword>
<reference evidence="2" key="2">
    <citation type="submission" date="2011-02" db="EMBL/GenBank/DDBJ databases">
        <authorList>
            <person name="MacLean D."/>
        </authorList>
    </citation>
    <scope>NUCLEOTIDE SEQUENCE</scope>
</reference>
<protein>
    <submittedName>
        <fullName evidence="2">AlNc14C535G12084 protein</fullName>
    </submittedName>
</protein>
<dbReference type="HOGENOM" id="CLU_1848785_0_0_1"/>
<keyword evidence="1" id="KW-1133">Transmembrane helix</keyword>
<evidence type="ECO:0000313" key="2">
    <source>
        <dbReference type="EMBL" id="CCA27443.1"/>
    </source>
</evidence>